<sequence>MLIAVLALLGVDLVVIVALLAFVLGRKRWVARQAGAFRGAIRVSAGEVDGIGSTWRRGYGRWVRHVLVWTKSPFLFRNELVPADRMDGPRSARPDEVKRLGDRPVVVRFASGSAVVEVAAAATSRELLRAVDGQRADAAPAVTPPSGGAR</sequence>
<feature type="transmembrane region" description="Helical" evidence="1">
    <location>
        <begin position="6"/>
        <end position="24"/>
    </location>
</feature>
<proteinExistence type="predicted"/>
<dbReference type="Proteomes" id="UP000219514">
    <property type="component" value="Unassembled WGS sequence"/>
</dbReference>
<dbReference type="EMBL" id="OBDO01000010">
    <property type="protein sequence ID" value="SNX98362.1"/>
    <property type="molecule type" value="Genomic_DNA"/>
</dbReference>
<dbReference type="AlphaFoldDB" id="A0A285EGU6"/>
<accession>A0A285EGU6</accession>
<evidence type="ECO:0000313" key="3">
    <source>
        <dbReference type="Proteomes" id="UP000219514"/>
    </source>
</evidence>
<evidence type="ECO:0008006" key="4">
    <source>
        <dbReference type="Google" id="ProtNLM"/>
    </source>
</evidence>
<keyword evidence="3" id="KW-1185">Reference proteome</keyword>
<evidence type="ECO:0000313" key="2">
    <source>
        <dbReference type="EMBL" id="SNX98362.1"/>
    </source>
</evidence>
<organism evidence="2 3">
    <name type="scientific">Geodermatophilus sabuli</name>
    <dbReference type="NCBI Taxonomy" id="1564158"/>
    <lineage>
        <taxon>Bacteria</taxon>
        <taxon>Bacillati</taxon>
        <taxon>Actinomycetota</taxon>
        <taxon>Actinomycetes</taxon>
        <taxon>Geodermatophilales</taxon>
        <taxon>Geodermatophilaceae</taxon>
        <taxon>Geodermatophilus</taxon>
    </lineage>
</organism>
<protein>
    <recommendedName>
        <fullName evidence="4">DUF2550 family protein</fullName>
    </recommendedName>
</protein>
<keyword evidence="1" id="KW-0812">Transmembrane</keyword>
<evidence type="ECO:0000256" key="1">
    <source>
        <dbReference type="SAM" id="Phobius"/>
    </source>
</evidence>
<keyword evidence="1" id="KW-0472">Membrane</keyword>
<gene>
    <name evidence="2" type="ORF">SAMN06893097_110145</name>
</gene>
<dbReference type="RefSeq" id="WP_097208292.1">
    <property type="nucleotide sequence ID" value="NZ_JACHXB010000005.1"/>
</dbReference>
<reference evidence="2 3" key="1">
    <citation type="submission" date="2017-09" db="EMBL/GenBank/DDBJ databases">
        <authorList>
            <person name="Ehlers B."/>
            <person name="Leendertz F.H."/>
        </authorList>
    </citation>
    <scope>NUCLEOTIDE SEQUENCE [LARGE SCALE GENOMIC DNA]</scope>
    <source>
        <strain evidence="2 3">DSM 46844</strain>
    </source>
</reference>
<name>A0A285EGU6_9ACTN</name>
<keyword evidence="1" id="KW-1133">Transmembrane helix</keyword>